<dbReference type="InterPro" id="IPR036397">
    <property type="entry name" value="RNaseH_sf"/>
</dbReference>
<organism evidence="2 3">
    <name type="scientific">Aspergillus udagawae</name>
    <dbReference type="NCBI Taxonomy" id="91492"/>
    <lineage>
        <taxon>Eukaryota</taxon>
        <taxon>Fungi</taxon>
        <taxon>Dikarya</taxon>
        <taxon>Ascomycota</taxon>
        <taxon>Pezizomycotina</taxon>
        <taxon>Eurotiomycetes</taxon>
        <taxon>Eurotiomycetidae</taxon>
        <taxon>Eurotiales</taxon>
        <taxon>Aspergillaceae</taxon>
        <taxon>Aspergillus</taxon>
        <taxon>Aspergillus subgen. Fumigati</taxon>
    </lineage>
</organism>
<dbReference type="Proteomes" id="UP000036893">
    <property type="component" value="Unassembled WGS sequence"/>
</dbReference>
<dbReference type="EMBL" id="BBXM02000007">
    <property type="protein sequence ID" value="GIC92902.1"/>
    <property type="molecule type" value="Genomic_DNA"/>
</dbReference>
<dbReference type="AlphaFoldDB" id="A0A8E0QYX0"/>
<sequence length="290" mass="32773">MALQTATPAMQMIDSTGALEKLLNELDHLLHRPAALFLDVQTTNPEQDGSISDISLFVRPIKKVFLIDVLTLGDHVFATTSLADNSLKLLLESPAVPKILFDVSNASAALFNHYGIRLNGIKDLQIMQLATQYPRAQQAQAASLETCVEEDAQPPARALALWKQVHSTVSQLRDPTKGGSDAVFKERPLRQAILDYHLQNVLILPWLWVLYCDTLCKPNNAFWRSMVFHTVRDRIRESTNPDSAHRADARRWGWSREFIETSKAGWNEDILLELQGVPMVDRCWLDPTFF</sequence>
<dbReference type="GeneID" id="66996855"/>
<reference evidence="2" key="1">
    <citation type="journal article" date="2015" name="Genome Announc.">
        <title>Draft Genome Sequence of the Pathogenic Filamentous Fungus Aspergillus udagawae Strain IFM 46973T.</title>
        <authorList>
            <person name="Kusuya Y."/>
            <person name="Takahashi-Nakaguchi A."/>
            <person name="Takahashi H."/>
            <person name="Yaguchi T."/>
        </authorList>
    </citation>
    <scope>NUCLEOTIDE SEQUENCE</scope>
    <source>
        <strain evidence="2">IFM 46973</strain>
    </source>
</reference>
<dbReference type="GO" id="GO:0006139">
    <property type="term" value="P:nucleobase-containing compound metabolic process"/>
    <property type="evidence" value="ECO:0007669"/>
    <property type="project" value="InterPro"/>
</dbReference>
<dbReference type="InterPro" id="IPR012337">
    <property type="entry name" value="RNaseH-like_sf"/>
</dbReference>
<dbReference type="InterPro" id="IPR002562">
    <property type="entry name" value="3'-5'_exonuclease_dom"/>
</dbReference>
<dbReference type="GO" id="GO:0003676">
    <property type="term" value="F:nucleic acid binding"/>
    <property type="evidence" value="ECO:0007669"/>
    <property type="project" value="InterPro"/>
</dbReference>
<dbReference type="Pfam" id="PF01612">
    <property type="entry name" value="DNA_pol_A_exo1"/>
    <property type="match status" value="1"/>
</dbReference>
<accession>A0A8E0QYX0</accession>
<dbReference type="SUPFAM" id="SSF53098">
    <property type="entry name" value="Ribonuclease H-like"/>
    <property type="match status" value="1"/>
</dbReference>
<evidence type="ECO:0000313" key="3">
    <source>
        <dbReference type="Proteomes" id="UP000036893"/>
    </source>
</evidence>
<protein>
    <recommendedName>
        <fullName evidence="1">3'-5' exonuclease domain-containing protein</fullName>
    </recommendedName>
</protein>
<evidence type="ECO:0000313" key="2">
    <source>
        <dbReference type="EMBL" id="GIC92902.1"/>
    </source>
</evidence>
<evidence type="ECO:0000259" key="1">
    <source>
        <dbReference type="Pfam" id="PF01612"/>
    </source>
</evidence>
<feature type="domain" description="3'-5' exonuclease" evidence="1">
    <location>
        <begin position="43"/>
        <end position="146"/>
    </location>
</feature>
<comment type="caution">
    <text evidence="2">The sequence shown here is derived from an EMBL/GenBank/DDBJ whole genome shotgun (WGS) entry which is preliminary data.</text>
</comment>
<dbReference type="PANTHER" id="PTHR43040:SF1">
    <property type="entry name" value="RIBONUCLEASE D"/>
    <property type="match status" value="1"/>
</dbReference>
<proteinExistence type="predicted"/>
<dbReference type="RefSeq" id="XP_043150168.1">
    <property type="nucleotide sequence ID" value="XM_043294233.1"/>
</dbReference>
<dbReference type="GO" id="GO:0008408">
    <property type="term" value="F:3'-5' exonuclease activity"/>
    <property type="evidence" value="ECO:0007669"/>
    <property type="project" value="InterPro"/>
</dbReference>
<name>A0A8E0QYX0_9EURO</name>
<gene>
    <name evidence="2" type="ORF">Aud_009378</name>
</gene>
<reference evidence="2" key="2">
    <citation type="submission" date="2021-01" db="EMBL/GenBank/DDBJ databases">
        <title>Pan-genome distribution and transcriptional activeness of fungal secondary metabolism genes in Aspergillus section Fumigati.</title>
        <authorList>
            <person name="Takahashi H."/>
            <person name="Umemura M."/>
            <person name="Ninomiya A."/>
            <person name="Kusuya Y."/>
            <person name="Urayama S."/>
            <person name="Shimizu M."/>
            <person name="Watanabe A."/>
            <person name="Kamei K."/>
            <person name="Yaguchi T."/>
            <person name="Hagiwara D."/>
        </authorList>
    </citation>
    <scope>NUCLEOTIDE SEQUENCE</scope>
    <source>
        <strain evidence="2">IFM 46973</strain>
    </source>
</reference>
<dbReference type="Gene3D" id="3.30.420.10">
    <property type="entry name" value="Ribonuclease H-like superfamily/Ribonuclease H"/>
    <property type="match status" value="1"/>
</dbReference>
<dbReference type="PANTHER" id="PTHR43040">
    <property type="entry name" value="RIBONUCLEASE D"/>
    <property type="match status" value="1"/>
</dbReference>